<sequence length="750" mass="79332">MAALVQTYPTQQSSAPISLMQPRSQASHGTAQGPTQPARYNNNSGTRYQGYSTTPVPLHAFTSTPSLANSKPPSSSGSKPGAVSGRPEDTRQGYTSLDSISPDSNLRAPSSHSSARSMDDSSIPRPNPRPISTVIPASAQTLASPAREKPDRYKRANRNSQLGMPAGSAQPSGSGMAAVAAVYSQPSRASSTPSLPHTGNVGQGVVKAPFIGDYEGQLRSQSVDDIHAYNRPSASSLQNRRRSVGPGSITAENFQNFLRQELTNNGTTGSHGGSNGIVEFKPPMRPGSGRTGSTDSSASGSSSRASSNRNSIVSNASNPASAPMPPASSAPSNEHLQIPPRSSSADVTKRMTAPSPLSRSAVEPEPNPPKTAESAISAGSKGSAAAEHLTALNESQKKGMKNRLRRAFSFGSAAELRKASAVNAMRGEEAAERARARQDRFREEQDMEQARIARRQEAAGLGENIYNGQGNFFTGSTDNISVSSTASSASIMIRKMGKGLKRSSRSLVGLFRPKSVTGVEAANGPVSSPPSTGQVSMITVEAERKVVNVNVNASDHVGGGTGFPKLERNSLEINTRAGSAGNDMRRGSASGSSYRRMSIVGGEQERAEVLNTIRKGILKHSGSSSPVAKPAYVLPEIPNISGNENQRPSSNRSLAGQNQEGYFATPPKINAGNSHSAPSSPNAAAKYNVSFSPRITFHDTWPSGEYDRRGEIATCNRLTPLLAQQIKEELNTFKMEMDVHEESKVYTHFF</sequence>
<comment type="caution">
    <text evidence="2">The sequence shown here is derived from an EMBL/GenBank/DDBJ whole genome shotgun (WGS) entry which is preliminary data.</text>
</comment>
<dbReference type="PANTHER" id="PTHR12751:SF18">
    <property type="entry name" value="PHOSPHATASE AND ACTIN REGULATOR 1"/>
    <property type="match status" value="1"/>
</dbReference>
<dbReference type="PANTHER" id="PTHR12751">
    <property type="entry name" value="PHOSPHATASE AND ACTIN REGULATOR PHACTR"/>
    <property type="match status" value="1"/>
</dbReference>
<dbReference type="GO" id="GO:0003779">
    <property type="term" value="F:actin binding"/>
    <property type="evidence" value="ECO:0007669"/>
    <property type="project" value="TreeGrafter"/>
</dbReference>
<proteinExistence type="predicted"/>
<evidence type="ECO:0000313" key="2">
    <source>
        <dbReference type="EMBL" id="KAA8894194.1"/>
    </source>
</evidence>
<dbReference type="InParanoid" id="A0A5J5EFY6"/>
<name>A0A5J5EFY6_9PEZI</name>
<feature type="region of interest" description="Disordered" evidence="1">
    <location>
        <begin position="263"/>
        <end position="386"/>
    </location>
</feature>
<feature type="compositionally biased region" description="Polar residues" evidence="1">
    <location>
        <begin position="92"/>
        <end position="104"/>
    </location>
</feature>
<feature type="region of interest" description="Disordered" evidence="1">
    <location>
        <begin position="577"/>
        <end position="596"/>
    </location>
</feature>
<evidence type="ECO:0000256" key="1">
    <source>
        <dbReference type="SAM" id="MobiDB-lite"/>
    </source>
</evidence>
<feature type="compositionally biased region" description="Low complexity" evidence="1">
    <location>
        <begin position="587"/>
        <end position="596"/>
    </location>
</feature>
<evidence type="ECO:0000313" key="3">
    <source>
        <dbReference type="Proteomes" id="UP000326924"/>
    </source>
</evidence>
<feature type="compositionally biased region" description="Low complexity" evidence="1">
    <location>
        <begin position="107"/>
        <end position="124"/>
    </location>
</feature>
<feature type="compositionally biased region" description="Low complexity" evidence="1">
    <location>
        <begin position="287"/>
        <end position="321"/>
    </location>
</feature>
<dbReference type="EMBL" id="VXIS01000358">
    <property type="protein sequence ID" value="KAA8894194.1"/>
    <property type="molecule type" value="Genomic_DNA"/>
</dbReference>
<feature type="region of interest" description="Disordered" evidence="1">
    <location>
        <begin position="1"/>
        <end position="173"/>
    </location>
</feature>
<keyword evidence="3" id="KW-1185">Reference proteome</keyword>
<feature type="compositionally biased region" description="Polar residues" evidence="1">
    <location>
        <begin position="640"/>
        <end position="660"/>
    </location>
</feature>
<dbReference type="AlphaFoldDB" id="A0A5J5EFY6"/>
<dbReference type="GO" id="GO:0030036">
    <property type="term" value="P:actin cytoskeleton organization"/>
    <property type="evidence" value="ECO:0007669"/>
    <property type="project" value="TreeGrafter"/>
</dbReference>
<feature type="compositionally biased region" description="Polar residues" evidence="1">
    <location>
        <begin position="7"/>
        <end position="69"/>
    </location>
</feature>
<protein>
    <recommendedName>
        <fullName evidence="4">Protein BNI4</fullName>
    </recommendedName>
</protein>
<dbReference type="OrthoDB" id="5563016at2759"/>
<reference evidence="2 3" key="1">
    <citation type="submission" date="2019-09" db="EMBL/GenBank/DDBJ databases">
        <title>Draft genome of the ectomycorrhizal ascomycete Sphaerosporella brunnea.</title>
        <authorList>
            <consortium name="DOE Joint Genome Institute"/>
            <person name="Benucci G.M."/>
            <person name="Marozzi G."/>
            <person name="Antonielli L."/>
            <person name="Sanchez S."/>
            <person name="Marco P."/>
            <person name="Wang X."/>
            <person name="Falini L.B."/>
            <person name="Barry K."/>
            <person name="Haridas S."/>
            <person name="Lipzen A."/>
            <person name="Labutti K."/>
            <person name="Grigoriev I.V."/>
            <person name="Murat C."/>
            <person name="Martin F."/>
            <person name="Albertini E."/>
            <person name="Donnini D."/>
            <person name="Bonito G."/>
        </authorList>
    </citation>
    <scope>NUCLEOTIDE SEQUENCE [LARGE SCALE GENOMIC DNA]</scope>
    <source>
        <strain evidence="2 3">Sb_GMNB300</strain>
    </source>
</reference>
<feature type="compositionally biased region" description="Low complexity" evidence="1">
    <location>
        <begin position="372"/>
        <end position="386"/>
    </location>
</feature>
<gene>
    <name evidence="2" type="ORF">FN846DRAFT_786822</name>
</gene>
<accession>A0A5J5EFY6</accession>
<dbReference type="Proteomes" id="UP000326924">
    <property type="component" value="Unassembled WGS sequence"/>
</dbReference>
<feature type="region of interest" description="Disordered" evidence="1">
    <location>
        <begin position="640"/>
        <end position="663"/>
    </location>
</feature>
<organism evidence="2 3">
    <name type="scientific">Sphaerosporella brunnea</name>
    <dbReference type="NCBI Taxonomy" id="1250544"/>
    <lineage>
        <taxon>Eukaryota</taxon>
        <taxon>Fungi</taxon>
        <taxon>Dikarya</taxon>
        <taxon>Ascomycota</taxon>
        <taxon>Pezizomycotina</taxon>
        <taxon>Pezizomycetes</taxon>
        <taxon>Pezizales</taxon>
        <taxon>Pyronemataceae</taxon>
        <taxon>Sphaerosporella</taxon>
    </lineage>
</organism>
<feature type="compositionally biased region" description="Low complexity" evidence="1">
    <location>
        <begin position="70"/>
        <end position="81"/>
    </location>
</feature>
<evidence type="ECO:0008006" key="4">
    <source>
        <dbReference type="Google" id="ProtNLM"/>
    </source>
</evidence>